<dbReference type="PANTHER" id="PTHR11501:SF15">
    <property type="entry name" value="MICROTUBULE-ASSOCIATED PROTEIN 2"/>
    <property type="match status" value="1"/>
</dbReference>
<feature type="compositionally biased region" description="Polar residues" evidence="7">
    <location>
        <begin position="43"/>
        <end position="54"/>
    </location>
</feature>
<protein>
    <submittedName>
        <fullName evidence="8">Uncharacterized protein</fullName>
    </submittedName>
</protein>
<evidence type="ECO:0000256" key="6">
    <source>
        <dbReference type="ARBA" id="ARBA00023212"/>
    </source>
</evidence>
<evidence type="ECO:0000313" key="9">
    <source>
        <dbReference type="Proteomes" id="UP000824540"/>
    </source>
</evidence>
<comment type="subcellular location">
    <subcellularLocation>
        <location evidence="1">Cytoplasm</location>
        <location evidence="1">Cytoskeleton</location>
    </subcellularLocation>
</comment>
<dbReference type="PROSITE" id="PS51491">
    <property type="entry name" value="TAU_MAP_2"/>
    <property type="match status" value="1"/>
</dbReference>
<keyword evidence="2" id="KW-0963">Cytoplasm</keyword>
<dbReference type="AlphaFoldDB" id="A0A8T2PL32"/>
<dbReference type="Pfam" id="PF00418">
    <property type="entry name" value="Tubulin-binding"/>
    <property type="match status" value="1"/>
</dbReference>
<organism evidence="8 9">
    <name type="scientific">Albula glossodonta</name>
    <name type="common">roundjaw bonefish</name>
    <dbReference type="NCBI Taxonomy" id="121402"/>
    <lineage>
        <taxon>Eukaryota</taxon>
        <taxon>Metazoa</taxon>
        <taxon>Chordata</taxon>
        <taxon>Craniata</taxon>
        <taxon>Vertebrata</taxon>
        <taxon>Euteleostomi</taxon>
        <taxon>Actinopterygii</taxon>
        <taxon>Neopterygii</taxon>
        <taxon>Teleostei</taxon>
        <taxon>Albuliformes</taxon>
        <taxon>Albulidae</taxon>
        <taxon>Albula</taxon>
    </lineage>
</organism>
<comment type="caution">
    <text evidence="8">The sequence shown here is derived from an EMBL/GenBank/DDBJ whole genome shotgun (WGS) entry which is preliminary data.</text>
</comment>
<dbReference type="GO" id="GO:0008017">
    <property type="term" value="F:microtubule binding"/>
    <property type="evidence" value="ECO:0007669"/>
    <property type="project" value="InterPro"/>
</dbReference>
<sequence length="278" mass="29580">MPTEAPNGIGHEALLETCAQEAVAVPEGRQPFSVARQSRERNASPTPSSITKIPTSKARVAALMPPRPNSACSLPKTSPLAELYGPRPSSAGPHETPTQQRPIDKHSVLRADRSADPDEPPVYQVVRVSPIDPRLLSPAGGASTESARSRSARSGTSTPHTPSSAPITPGTPPSYSCRTPGTPGTPSYPRTPGTPKSLSLLSQERKVVAIIRTPPKSPATTPKQLRVLNQPLPDLKNVKSKIGSTDNIKYQPKGGQSNDKCDSKEQLIGRHELIFISI</sequence>
<keyword evidence="5" id="KW-0677">Repeat</keyword>
<proteinExistence type="predicted"/>
<evidence type="ECO:0000313" key="8">
    <source>
        <dbReference type="EMBL" id="KAG9349757.1"/>
    </source>
</evidence>
<dbReference type="GO" id="GO:0031175">
    <property type="term" value="P:neuron projection development"/>
    <property type="evidence" value="ECO:0007669"/>
    <property type="project" value="TreeGrafter"/>
</dbReference>
<keyword evidence="3" id="KW-0597">Phosphoprotein</keyword>
<dbReference type="EMBL" id="JAFBMS010000009">
    <property type="protein sequence ID" value="KAG9349757.1"/>
    <property type="molecule type" value="Genomic_DNA"/>
</dbReference>
<evidence type="ECO:0000256" key="4">
    <source>
        <dbReference type="ARBA" id="ARBA00022701"/>
    </source>
</evidence>
<dbReference type="Proteomes" id="UP000824540">
    <property type="component" value="Unassembled WGS sequence"/>
</dbReference>
<name>A0A8T2PL32_9TELE</name>
<keyword evidence="6" id="KW-0206">Cytoskeleton</keyword>
<evidence type="ECO:0000256" key="7">
    <source>
        <dbReference type="SAM" id="MobiDB-lite"/>
    </source>
</evidence>
<evidence type="ECO:0000256" key="2">
    <source>
        <dbReference type="ARBA" id="ARBA00022490"/>
    </source>
</evidence>
<keyword evidence="4" id="KW-0493">Microtubule</keyword>
<feature type="region of interest" description="Disordered" evidence="7">
    <location>
        <begin position="29"/>
        <end position="197"/>
    </location>
</feature>
<feature type="compositionally biased region" description="Polar residues" evidence="7">
    <location>
        <begin position="173"/>
        <end position="185"/>
    </location>
</feature>
<dbReference type="InterPro" id="IPR027324">
    <property type="entry name" value="MAP2/MAP4/Tau"/>
</dbReference>
<feature type="compositionally biased region" description="Basic and acidic residues" evidence="7">
    <location>
        <begin position="102"/>
        <end position="116"/>
    </location>
</feature>
<dbReference type="GO" id="GO:0005874">
    <property type="term" value="C:microtubule"/>
    <property type="evidence" value="ECO:0007669"/>
    <property type="project" value="UniProtKB-KW"/>
</dbReference>
<dbReference type="InterPro" id="IPR001084">
    <property type="entry name" value="MAP_tubulin-bd_rpt"/>
</dbReference>
<gene>
    <name evidence="8" type="ORF">JZ751_028205</name>
</gene>
<evidence type="ECO:0000256" key="1">
    <source>
        <dbReference type="ARBA" id="ARBA00004245"/>
    </source>
</evidence>
<dbReference type="GO" id="GO:0043005">
    <property type="term" value="C:neuron projection"/>
    <property type="evidence" value="ECO:0007669"/>
    <property type="project" value="TreeGrafter"/>
</dbReference>
<keyword evidence="9" id="KW-1185">Reference proteome</keyword>
<dbReference type="PANTHER" id="PTHR11501">
    <property type="entry name" value="MICROTUBULE-ASSOCIATED PROTEIN"/>
    <property type="match status" value="1"/>
</dbReference>
<evidence type="ECO:0000256" key="3">
    <source>
        <dbReference type="ARBA" id="ARBA00022553"/>
    </source>
</evidence>
<accession>A0A8T2PL32</accession>
<reference evidence="8" key="1">
    <citation type="thesis" date="2021" institute="BYU ScholarsArchive" country="Provo, UT, USA">
        <title>Applications of and Algorithms for Genome Assembly and Genomic Analyses with an Emphasis on Marine Teleosts.</title>
        <authorList>
            <person name="Pickett B.D."/>
        </authorList>
    </citation>
    <scope>NUCLEOTIDE SEQUENCE</scope>
    <source>
        <strain evidence="8">HI-2016</strain>
    </source>
</reference>
<dbReference type="OrthoDB" id="8963360at2759"/>
<dbReference type="GO" id="GO:0000226">
    <property type="term" value="P:microtubule cytoskeleton organization"/>
    <property type="evidence" value="ECO:0007669"/>
    <property type="project" value="TreeGrafter"/>
</dbReference>
<evidence type="ECO:0000256" key="5">
    <source>
        <dbReference type="ARBA" id="ARBA00022737"/>
    </source>
</evidence>